<dbReference type="Gene3D" id="3.60.21.10">
    <property type="match status" value="1"/>
</dbReference>
<feature type="domain" description="Purple acid phosphatase N-terminal" evidence="8">
    <location>
        <begin position="122"/>
        <end position="207"/>
    </location>
</feature>
<dbReference type="CDD" id="cd00839">
    <property type="entry name" value="MPP_PAPs"/>
    <property type="match status" value="1"/>
</dbReference>
<keyword evidence="5" id="KW-1133">Transmembrane helix</keyword>
<comment type="similarity">
    <text evidence="4">Belongs to the metallophosphoesterase superfamily. Purple acid phosphatase family.</text>
</comment>
<dbReference type="Pfam" id="PF14008">
    <property type="entry name" value="Metallophos_C"/>
    <property type="match status" value="1"/>
</dbReference>
<dbReference type="InterPro" id="IPR015914">
    <property type="entry name" value="PAPs_N"/>
</dbReference>
<dbReference type="Gene3D" id="2.60.40.380">
    <property type="entry name" value="Purple acid phosphatase-like, N-terminal"/>
    <property type="match status" value="1"/>
</dbReference>
<dbReference type="InterPro" id="IPR029052">
    <property type="entry name" value="Metallo-depent_PP-like"/>
</dbReference>
<keyword evidence="5" id="KW-0812">Transmembrane</keyword>
<dbReference type="InterPro" id="IPR025733">
    <property type="entry name" value="PAPs_C"/>
</dbReference>
<dbReference type="Proteomes" id="UP000243081">
    <property type="component" value="Unassembled WGS sequence"/>
</dbReference>
<protein>
    <recommendedName>
        <fullName evidence="4">Purple acid phosphatase</fullName>
        <ecNumber evidence="4">3.1.3.2</ecNumber>
    </recommendedName>
</protein>
<dbReference type="GO" id="GO:0046872">
    <property type="term" value="F:metal ion binding"/>
    <property type="evidence" value="ECO:0007669"/>
    <property type="project" value="InterPro"/>
</dbReference>
<dbReference type="PANTHER" id="PTHR22953">
    <property type="entry name" value="ACID PHOSPHATASE RELATED"/>
    <property type="match status" value="1"/>
</dbReference>
<dbReference type="SUPFAM" id="SSF56300">
    <property type="entry name" value="Metallo-dependent phosphatases"/>
    <property type="match status" value="1"/>
</dbReference>
<evidence type="ECO:0000256" key="2">
    <source>
        <dbReference type="ARBA" id="ARBA00022801"/>
    </source>
</evidence>
<dbReference type="InterPro" id="IPR041792">
    <property type="entry name" value="MPP_PAP"/>
</dbReference>
<dbReference type="OMA" id="SAGCHTP"/>
<evidence type="ECO:0000256" key="1">
    <source>
        <dbReference type="ARBA" id="ARBA00022729"/>
    </source>
</evidence>
<evidence type="ECO:0000259" key="8">
    <source>
        <dbReference type="Pfam" id="PF16656"/>
    </source>
</evidence>
<dbReference type="SUPFAM" id="SSF49363">
    <property type="entry name" value="Purple acid phosphatase, N-terminal domain"/>
    <property type="match status" value="1"/>
</dbReference>
<keyword evidence="10" id="KW-1185">Reference proteome</keyword>
<evidence type="ECO:0000256" key="4">
    <source>
        <dbReference type="RuleBase" id="RU361203"/>
    </source>
</evidence>
<evidence type="ECO:0000259" key="6">
    <source>
        <dbReference type="Pfam" id="PF00149"/>
    </source>
</evidence>
<feature type="transmembrane region" description="Helical" evidence="5">
    <location>
        <begin position="52"/>
        <end position="72"/>
    </location>
</feature>
<name>A0A179IDH6_CORDF</name>
<dbReference type="InterPro" id="IPR039331">
    <property type="entry name" value="PAPs-like"/>
</dbReference>
<organism evidence="9 10">
    <name type="scientific">Cordyceps confragosa</name>
    <name type="common">Lecanicillium lecanii</name>
    <dbReference type="NCBI Taxonomy" id="2714763"/>
    <lineage>
        <taxon>Eukaryota</taxon>
        <taxon>Fungi</taxon>
        <taxon>Dikarya</taxon>
        <taxon>Ascomycota</taxon>
        <taxon>Pezizomycotina</taxon>
        <taxon>Sordariomycetes</taxon>
        <taxon>Hypocreomycetidae</taxon>
        <taxon>Hypocreales</taxon>
        <taxon>Cordycipitaceae</taxon>
        <taxon>Akanthomyces</taxon>
    </lineage>
</organism>
<dbReference type="EMBL" id="LUKN01001747">
    <property type="protein sequence ID" value="OAR00323.1"/>
    <property type="molecule type" value="Genomic_DNA"/>
</dbReference>
<dbReference type="EC" id="3.1.3.2" evidence="4"/>
<comment type="catalytic activity">
    <reaction evidence="4">
        <text>a phosphate monoester + H2O = an alcohol + phosphate</text>
        <dbReference type="Rhea" id="RHEA:15017"/>
        <dbReference type="ChEBI" id="CHEBI:15377"/>
        <dbReference type="ChEBI" id="CHEBI:30879"/>
        <dbReference type="ChEBI" id="CHEBI:43474"/>
        <dbReference type="ChEBI" id="CHEBI:67140"/>
        <dbReference type="EC" id="3.1.3.2"/>
    </reaction>
</comment>
<keyword evidence="2 4" id="KW-0378">Hydrolase</keyword>
<accession>A0A179IDH6</accession>
<keyword evidence="1" id="KW-0732">Signal</keyword>
<dbReference type="AlphaFoldDB" id="A0A179IDH6"/>
<evidence type="ECO:0000256" key="3">
    <source>
        <dbReference type="ARBA" id="ARBA00023180"/>
    </source>
</evidence>
<dbReference type="Pfam" id="PF00149">
    <property type="entry name" value="Metallophos"/>
    <property type="match status" value="1"/>
</dbReference>
<reference evidence="9 10" key="1">
    <citation type="submission" date="2016-03" db="EMBL/GenBank/DDBJ databases">
        <title>Fine-scale spatial genetic structure of a fungal parasite of coffee scale insects.</title>
        <authorList>
            <person name="Jackson D."/>
            <person name="Zemenick K.A."/>
            <person name="Malloure B."/>
            <person name="Quandt C.A."/>
            <person name="James T.Y."/>
        </authorList>
    </citation>
    <scope>NUCLEOTIDE SEQUENCE [LARGE SCALE GENOMIC DNA]</scope>
    <source>
        <strain evidence="9 10">UM487</strain>
    </source>
</reference>
<proteinExistence type="inferred from homology"/>
<evidence type="ECO:0000313" key="10">
    <source>
        <dbReference type="Proteomes" id="UP000243081"/>
    </source>
</evidence>
<dbReference type="PANTHER" id="PTHR22953:SF153">
    <property type="entry name" value="PURPLE ACID PHOSPHATASE"/>
    <property type="match status" value="1"/>
</dbReference>
<keyword evidence="5" id="KW-0472">Membrane</keyword>
<dbReference type="InterPro" id="IPR008963">
    <property type="entry name" value="Purple_acid_Pase-like_N"/>
</dbReference>
<comment type="caution">
    <text evidence="9">The sequence shown here is derived from an EMBL/GenBank/DDBJ whole genome shotgun (WGS) entry which is preliminary data.</text>
</comment>
<evidence type="ECO:0000256" key="5">
    <source>
        <dbReference type="SAM" id="Phobius"/>
    </source>
</evidence>
<evidence type="ECO:0000313" key="9">
    <source>
        <dbReference type="EMBL" id="OAR00323.1"/>
    </source>
</evidence>
<feature type="domain" description="Calcineurin-like phosphoesterase" evidence="6">
    <location>
        <begin position="267"/>
        <end position="490"/>
    </location>
</feature>
<gene>
    <name evidence="9" type="ORF">LLEC1_04865</name>
</gene>
<dbReference type="GO" id="GO:0003993">
    <property type="term" value="F:acid phosphatase activity"/>
    <property type="evidence" value="ECO:0007669"/>
    <property type="project" value="UniProtKB-EC"/>
</dbReference>
<dbReference type="InterPro" id="IPR004843">
    <property type="entry name" value="Calcineurin-like_PHP"/>
</dbReference>
<sequence length="604" mass="66942">MVSRAVRIKNMTKRRQTWAPDAKSRPVFNNAHSVPLCLPLTKYAPALHNRQMLKVTVVAGIFIYMCCSLAWGSPSRMSQDIVRLADPAMLTLVQNLLACMAFAISAFAAATYPPKPADLATPVQQRIAIDSLNSMAVSWNTYEPLEQACVQWGATATELSNTVCGEGNSVTYPSSRTWFHSVVVRDLAPGTKYYYKILGGQSDVEHFLSPRAAGDRTPFSMNAIIDLGAYGQDGYTISRNQGRRDNIPDIPMSMNHTTIGRLATTIDDYELILHPGDLGYADTWAKNPANRDDGENAFASILERFYLQLAPISQRKPYMVSPGNHEAACKLDHHYSQFCPEGQKNFTDFRVRFGNNMPTAFASKSDDAKAKINANKAQKLANPPFWFSFEYGMAHIVMIDTETDFDNAPDGIGGSDGLDSGPFGAPNQQLEFLKADLASVDRSVTPWLIVAGHRPWYVANGPGCVSCKAAFEKLFYEYGVDAGVFGHVHNSQRYVPVYDGVADPAGLNDPKAPMYIISGGTGNIEGLEEFKEIPPYNAFAYNDDFSYATLRFEDAQNMRVDFILSATGEILDTSVLHKSHSEQFVRQYENVPVEDRVELKFDRE</sequence>
<dbReference type="OrthoDB" id="45007at2759"/>
<dbReference type="Pfam" id="PF16656">
    <property type="entry name" value="Pur_ac_phosph_N"/>
    <property type="match status" value="1"/>
</dbReference>
<evidence type="ECO:0000259" key="7">
    <source>
        <dbReference type="Pfam" id="PF14008"/>
    </source>
</evidence>
<keyword evidence="3" id="KW-0325">Glycoprotein</keyword>
<feature type="domain" description="Purple acid phosphatase C-terminal" evidence="7">
    <location>
        <begin position="512"/>
        <end position="573"/>
    </location>
</feature>